<feature type="region of interest" description="Disordered" evidence="1">
    <location>
        <begin position="133"/>
        <end position="162"/>
    </location>
</feature>
<reference evidence="3" key="2">
    <citation type="submission" date="2009-11" db="EMBL/GenBank/DDBJ databases">
        <title>The Genome Sequence of Allomyces macrogynus strain ATCC 38327.</title>
        <authorList>
            <consortium name="The Broad Institute Genome Sequencing Platform"/>
            <person name="Russ C."/>
            <person name="Cuomo C."/>
            <person name="Shea T."/>
            <person name="Young S.K."/>
            <person name="Zeng Q."/>
            <person name="Koehrsen M."/>
            <person name="Haas B."/>
            <person name="Borodovsky M."/>
            <person name="Guigo R."/>
            <person name="Alvarado L."/>
            <person name="Berlin A."/>
            <person name="Borenstein D."/>
            <person name="Chen Z."/>
            <person name="Engels R."/>
            <person name="Freedman E."/>
            <person name="Gellesch M."/>
            <person name="Goldberg J."/>
            <person name="Griggs A."/>
            <person name="Gujja S."/>
            <person name="Heiman D."/>
            <person name="Hepburn T."/>
            <person name="Howarth C."/>
            <person name="Jen D."/>
            <person name="Larson L."/>
            <person name="Lewis B."/>
            <person name="Mehta T."/>
            <person name="Park D."/>
            <person name="Pearson M."/>
            <person name="Roberts A."/>
            <person name="Saif S."/>
            <person name="Shenoy N."/>
            <person name="Sisk P."/>
            <person name="Stolte C."/>
            <person name="Sykes S."/>
            <person name="Walk T."/>
            <person name="White J."/>
            <person name="Yandava C."/>
            <person name="Burger G."/>
            <person name="Gray M.W."/>
            <person name="Holland P.W.H."/>
            <person name="King N."/>
            <person name="Lang F.B.F."/>
            <person name="Roger A.J."/>
            <person name="Ruiz-Trillo I."/>
            <person name="Lander E."/>
            <person name="Nusbaum C."/>
        </authorList>
    </citation>
    <scope>NUCLEOTIDE SEQUENCE [LARGE SCALE GENOMIC DNA]</scope>
    <source>
        <strain evidence="3">ATCC 38327</strain>
    </source>
</reference>
<reference evidence="2 3" key="1">
    <citation type="submission" date="2009-11" db="EMBL/GenBank/DDBJ databases">
        <title>Annotation of Allomyces macrogynus ATCC 38327.</title>
        <authorList>
            <consortium name="The Broad Institute Genome Sequencing Platform"/>
            <person name="Russ C."/>
            <person name="Cuomo C."/>
            <person name="Burger G."/>
            <person name="Gray M.W."/>
            <person name="Holland P.W.H."/>
            <person name="King N."/>
            <person name="Lang F.B.F."/>
            <person name="Roger A.J."/>
            <person name="Ruiz-Trillo I."/>
            <person name="Young S.K."/>
            <person name="Zeng Q."/>
            <person name="Gargeya S."/>
            <person name="Fitzgerald M."/>
            <person name="Haas B."/>
            <person name="Abouelleil A."/>
            <person name="Alvarado L."/>
            <person name="Arachchi H.M."/>
            <person name="Berlin A."/>
            <person name="Chapman S.B."/>
            <person name="Gearin G."/>
            <person name="Goldberg J."/>
            <person name="Griggs A."/>
            <person name="Gujja S."/>
            <person name="Hansen M."/>
            <person name="Heiman D."/>
            <person name="Howarth C."/>
            <person name="Larimer J."/>
            <person name="Lui A."/>
            <person name="MacDonald P.J.P."/>
            <person name="McCowen C."/>
            <person name="Montmayeur A."/>
            <person name="Murphy C."/>
            <person name="Neiman D."/>
            <person name="Pearson M."/>
            <person name="Priest M."/>
            <person name="Roberts A."/>
            <person name="Saif S."/>
            <person name="Shea T."/>
            <person name="Sisk P."/>
            <person name="Stolte C."/>
            <person name="Sykes S."/>
            <person name="Wortman J."/>
            <person name="Nusbaum C."/>
            <person name="Birren B."/>
        </authorList>
    </citation>
    <scope>NUCLEOTIDE SEQUENCE [LARGE SCALE GENOMIC DNA]</scope>
    <source>
        <strain evidence="2 3">ATCC 38327</strain>
    </source>
</reference>
<evidence type="ECO:0000256" key="1">
    <source>
        <dbReference type="SAM" id="MobiDB-lite"/>
    </source>
</evidence>
<accession>A0A0L0TAD0</accession>
<dbReference type="AlphaFoldDB" id="A0A0L0TAD0"/>
<dbReference type="EMBL" id="GG745374">
    <property type="protein sequence ID" value="KNE71717.1"/>
    <property type="molecule type" value="Genomic_DNA"/>
</dbReference>
<keyword evidence="3" id="KW-1185">Reference proteome</keyword>
<evidence type="ECO:0000313" key="3">
    <source>
        <dbReference type="Proteomes" id="UP000054350"/>
    </source>
</evidence>
<dbReference type="VEuPathDB" id="FungiDB:AMAG_16025"/>
<feature type="region of interest" description="Disordered" evidence="1">
    <location>
        <begin position="32"/>
        <end position="53"/>
    </location>
</feature>
<organism evidence="2 3">
    <name type="scientific">Allomyces macrogynus (strain ATCC 38327)</name>
    <name type="common">Allomyces javanicus var. macrogynus</name>
    <dbReference type="NCBI Taxonomy" id="578462"/>
    <lineage>
        <taxon>Eukaryota</taxon>
        <taxon>Fungi</taxon>
        <taxon>Fungi incertae sedis</taxon>
        <taxon>Blastocladiomycota</taxon>
        <taxon>Blastocladiomycetes</taxon>
        <taxon>Blastocladiales</taxon>
        <taxon>Blastocladiaceae</taxon>
        <taxon>Allomyces</taxon>
    </lineage>
</organism>
<protein>
    <submittedName>
        <fullName evidence="2">Uncharacterized protein</fullName>
    </submittedName>
</protein>
<dbReference type="Proteomes" id="UP000054350">
    <property type="component" value="Unassembled WGS sequence"/>
</dbReference>
<evidence type="ECO:0000313" key="2">
    <source>
        <dbReference type="EMBL" id="KNE71717.1"/>
    </source>
</evidence>
<proteinExistence type="predicted"/>
<name>A0A0L0TAD0_ALLM3</name>
<sequence>MPVFDAEDIVPHPAPVPHDVIPVSVPASPEFAPVSLDTPPTLPSNPASREPVEPLPPADLVAAARPGSPEHDLDLAGPANKSMFINSVQIESIGDLSGIEQDASLDYNKTLLDMDQVLNVREEEIVGDLSNTSLQIDDVPGDVPEPRPVSPPLAEDDASTSSSMMVVPAAAAAAGTCESSDMTADGKMTLMMLQMHDLAL</sequence>
<gene>
    <name evidence="2" type="ORF">AMAG_16025</name>
</gene>